<dbReference type="PROSITE" id="PS51257">
    <property type="entry name" value="PROKAR_LIPOPROTEIN"/>
    <property type="match status" value="1"/>
</dbReference>
<name>X1DLU7_9ZZZZ</name>
<evidence type="ECO:0000313" key="2">
    <source>
        <dbReference type="EMBL" id="GAG97391.1"/>
    </source>
</evidence>
<dbReference type="InterPro" id="IPR010438">
    <property type="entry name" value="Lambda_Bor"/>
</dbReference>
<gene>
    <name evidence="2" type="ORF">S01H4_43248</name>
</gene>
<dbReference type="AlphaFoldDB" id="X1DLU7"/>
<reference evidence="2" key="1">
    <citation type="journal article" date="2014" name="Front. Microbiol.">
        <title>High frequency of phylogenetically diverse reductive dehalogenase-homologous genes in deep subseafloor sedimentary metagenomes.</title>
        <authorList>
            <person name="Kawai M."/>
            <person name="Futagami T."/>
            <person name="Toyoda A."/>
            <person name="Takaki Y."/>
            <person name="Nishi S."/>
            <person name="Hori S."/>
            <person name="Arai W."/>
            <person name="Tsubouchi T."/>
            <person name="Morono Y."/>
            <person name="Uchiyama I."/>
            <person name="Ito T."/>
            <person name="Fujiyama A."/>
            <person name="Inagaki F."/>
            <person name="Takami H."/>
        </authorList>
    </citation>
    <scope>NUCLEOTIDE SEQUENCE</scope>
    <source>
        <strain evidence="2">Expedition CK06-06</strain>
    </source>
</reference>
<feature type="compositionally biased region" description="Acidic residues" evidence="1">
    <location>
        <begin position="106"/>
        <end position="121"/>
    </location>
</feature>
<sequence>MKRGFKVFCMCSVMALVISGCFKNTYTVGAGGDTEAKAAHDNQWHAHWLFGTIGETEINLEEVCPSGDATIKDQVSWLNALIGTFTGIVWYPSTVRIYCEGGGGESADEEVEEEMTDEDAF</sequence>
<proteinExistence type="predicted"/>
<evidence type="ECO:0008006" key="3">
    <source>
        <dbReference type="Google" id="ProtNLM"/>
    </source>
</evidence>
<accession>X1DLU7</accession>
<organism evidence="2">
    <name type="scientific">marine sediment metagenome</name>
    <dbReference type="NCBI Taxonomy" id="412755"/>
    <lineage>
        <taxon>unclassified sequences</taxon>
        <taxon>metagenomes</taxon>
        <taxon>ecological metagenomes</taxon>
    </lineage>
</organism>
<feature type="region of interest" description="Disordered" evidence="1">
    <location>
        <begin position="102"/>
        <end position="121"/>
    </location>
</feature>
<feature type="non-terminal residue" evidence="2">
    <location>
        <position position="121"/>
    </location>
</feature>
<evidence type="ECO:0000256" key="1">
    <source>
        <dbReference type="SAM" id="MobiDB-lite"/>
    </source>
</evidence>
<protein>
    <recommendedName>
        <fullName evidence="3">Bor protein</fullName>
    </recommendedName>
</protein>
<comment type="caution">
    <text evidence="2">The sequence shown here is derived from an EMBL/GenBank/DDBJ whole genome shotgun (WGS) entry which is preliminary data.</text>
</comment>
<dbReference type="EMBL" id="BART01023841">
    <property type="protein sequence ID" value="GAG97391.1"/>
    <property type="molecule type" value="Genomic_DNA"/>
</dbReference>
<dbReference type="Pfam" id="PF06291">
    <property type="entry name" value="Lambda_Bor"/>
    <property type="match status" value="1"/>
</dbReference>